<evidence type="ECO:0000256" key="1">
    <source>
        <dbReference type="ARBA" id="ARBA00005028"/>
    </source>
</evidence>
<dbReference type="EC" id="5.1.3.3" evidence="5"/>
<accession>A0ABT5E780</accession>
<dbReference type="CDD" id="cd09019">
    <property type="entry name" value="galactose_mutarotase_like"/>
    <property type="match status" value="1"/>
</dbReference>
<keyword evidence="7" id="KW-1185">Reference proteome</keyword>
<dbReference type="RefSeq" id="WP_272089680.1">
    <property type="nucleotide sequence ID" value="NZ_JAQNDL010000003.1"/>
</dbReference>
<dbReference type="InterPro" id="IPR008183">
    <property type="entry name" value="Aldose_1/G6P_1-epimerase"/>
</dbReference>
<protein>
    <recommendedName>
        <fullName evidence="5">Aldose 1-epimerase</fullName>
        <ecNumber evidence="5">5.1.3.3</ecNumber>
    </recommendedName>
</protein>
<dbReference type="SUPFAM" id="SSF74650">
    <property type="entry name" value="Galactose mutarotase-like"/>
    <property type="match status" value="1"/>
</dbReference>
<dbReference type="PANTHER" id="PTHR10091:SF0">
    <property type="entry name" value="GALACTOSE MUTAROTASE"/>
    <property type="match status" value="1"/>
</dbReference>
<evidence type="ECO:0000256" key="5">
    <source>
        <dbReference type="PIRNR" id="PIRNR005096"/>
    </source>
</evidence>
<evidence type="ECO:0000256" key="3">
    <source>
        <dbReference type="ARBA" id="ARBA00023235"/>
    </source>
</evidence>
<dbReference type="Gene3D" id="2.70.98.10">
    <property type="match status" value="1"/>
</dbReference>
<dbReference type="PIRSF" id="PIRSF005096">
    <property type="entry name" value="GALM"/>
    <property type="match status" value="1"/>
</dbReference>
<evidence type="ECO:0000256" key="4">
    <source>
        <dbReference type="ARBA" id="ARBA00023277"/>
    </source>
</evidence>
<gene>
    <name evidence="6" type="ORF">POL25_30010</name>
</gene>
<evidence type="ECO:0000313" key="6">
    <source>
        <dbReference type="EMBL" id="MDC0721179.1"/>
    </source>
</evidence>
<dbReference type="Pfam" id="PF01263">
    <property type="entry name" value="Aldose_epim"/>
    <property type="match status" value="1"/>
</dbReference>
<comment type="similarity">
    <text evidence="2 5">Belongs to the aldose epimerase family.</text>
</comment>
<dbReference type="EMBL" id="JAQNDL010000003">
    <property type="protein sequence ID" value="MDC0721179.1"/>
    <property type="molecule type" value="Genomic_DNA"/>
</dbReference>
<name>A0ABT5E780_9BACT</name>
<comment type="caution">
    <text evidence="6">The sequence shown here is derived from an EMBL/GenBank/DDBJ whole genome shotgun (WGS) entry which is preliminary data.</text>
</comment>
<keyword evidence="3 5" id="KW-0413">Isomerase</keyword>
<organism evidence="6 7">
    <name type="scientific">Nannocystis bainbridge</name>
    <dbReference type="NCBI Taxonomy" id="2995303"/>
    <lineage>
        <taxon>Bacteria</taxon>
        <taxon>Pseudomonadati</taxon>
        <taxon>Myxococcota</taxon>
        <taxon>Polyangia</taxon>
        <taxon>Nannocystales</taxon>
        <taxon>Nannocystaceae</taxon>
        <taxon>Nannocystis</taxon>
    </lineage>
</organism>
<dbReference type="InterPro" id="IPR015443">
    <property type="entry name" value="Aldose_1-epimerase"/>
</dbReference>
<evidence type="ECO:0000256" key="2">
    <source>
        <dbReference type="ARBA" id="ARBA00006206"/>
    </source>
</evidence>
<dbReference type="InterPro" id="IPR011013">
    <property type="entry name" value="Gal_mutarotase_sf_dom"/>
</dbReference>
<reference evidence="6 7" key="1">
    <citation type="submission" date="2022-11" db="EMBL/GenBank/DDBJ databases">
        <title>Minimal conservation of predation-associated metabolite biosynthetic gene clusters underscores biosynthetic potential of Myxococcota including descriptions for ten novel species: Archangium lansinium sp. nov., Myxococcus landrumus sp. nov., Nannocystis bai.</title>
        <authorList>
            <person name="Ahearne A."/>
            <person name="Stevens C."/>
            <person name="Dowd S."/>
        </authorList>
    </citation>
    <scope>NUCLEOTIDE SEQUENCE [LARGE SCALE GENOMIC DNA]</scope>
    <source>
        <strain evidence="6 7">BB15-2</strain>
    </source>
</reference>
<dbReference type="InterPro" id="IPR014718">
    <property type="entry name" value="GH-type_carb-bd"/>
</dbReference>
<dbReference type="PANTHER" id="PTHR10091">
    <property type="entry name" value="ALDOSE-1-EPIMERASE"/>
    <property type="match status" value="1"/>
</dbReference>
<evidence type="ECO:0000313" key="7">
    <source>
        <dbReference type="Proteomes" id="UP001221686"/>
    </source>
</evidence>
<keyword evidence="4 5" id="KW-0119">Carbohydrate metabolism</keyword>
<comment type="catalytic activity">
    <reaction evidence="5">
        <text>alpha-D-glucose = beta-D-glucose</text>
        <dbReference type="Rhea" id="RHEA:10264"/>
        <dbReference type="ChEBI" id="CHEBI:15903"/>
        <dbReference type="ChEBI" id="CHEBI:17925"/>
        <dbReference type="EC" id="5.1.3.3"/>
    </reaction>
</comment>
<dbReference type="InterPro" id="IPR047215">
    <property type="entry name" value="Galactose_mutarotase-like"/>
</dbReference>
<sequence>MVEAFTPPARITRSHFGQLHGAEVALYTLTNRNGAVLKVINYGAIVTELLVRGRDGELADVVRGFDDLQGYLENTPYFGATIGRVANRIKGGTFELEGQRYALALNDPATGSHLHGGRRGWDKVVWNAEADSSERGPSIKLSYTSADGEEGYPGRVQATVLYSLTDADEFRVEMRAMTDRTTLVNMAHHTYWNLGGPGSSSIAGHELTLHAKAYTPGLPPAGAVEPVAGTRFDFTTAQPIGPRLQPTGYGPGGFDDNFVVDGAAFSLRPVARVRDPGTGRVMALESDQPGVQFYTGNFLDGSTRGKGSPHVRHSAFCLESQRFPNSIHVPAWRDSVILVPGRLYSHTMIHRFTVE</sequence>
<dbReference type="Proteomes" id="UP001221686">
    <property type="component" value="Unassembled WGS sequence"/>
</dbReference>
<comment type="pathway">
    <text evidence="1 5">Carbohydrate metabolism; hexose metabolism.</text>
</comment>
<proteinExistence type="inferred from homology"/>